<feature type="domain" description="UvrD-like helicase ATP-binding" evidence="5">
    <location>
        <begin position="12"/>
        <end position="87"/>
    </location>
</feature>
<dbReference type="SUPFAM" id="SSF52540">
    <property type="entry name" value="P-loop containing nucleoside triphosphate hydrolases"/>
    <property type="match status" value="1"/>
</dbReference>
<comment type="caution">
    <text evidence="6">The sequence shown here is derived from an EMBL/GenBank/DDBJ whole genome shotgun (WGS) entry which is preliminary data.</text>
</comment>
<dbReference type="AlphaFoldDB" id="A0A9X1HEW9"/>
<evidence type="ECO:0000313" key="7">
    <source>
        <dbReference type="Proteomes" id="UP001139366"/>
    </source>
</evidence>
<dbReference type="GO" id="GO:0004386">
    <property type="term" value="F:helicase activity"/>
    <property type="evidence" value="ECO:0007669"/>
    <property type="project" value="UniProtKB-KW"/>
</dbReference>
<evidence type="ECO:0000256" key="4">
    <source>
        <dbReference type="ARBA" id="ARBA00022840"/>
    </source>
</evidence>
<keyword evidence="1" id="KW-0547">Nucleotide-binding</keyword>
<evidence type="ECO:0000259" key="5">
    <source>
        <dbReference type="Pfam" id="PF00580"/>
    </source>
</evidence>
<dbReference type="InterPro" id="IPR014016">
    <property type="entry name" value="UvrD-like_ATP-bd"/>
</dbReference>
<evidence type="ECO:0000256" key="1">
    <source>
        <dbReference type="ARBA" id="ARBA00022741"/>
    </source>
</evidence>
<dbReference type="EMBL" id="JAINUY010000089">
    <property type="protein sequence ID" value="MBZ4037895.1"/>
    <property type="molecule type" value="Genomic_DNA"/>
</dbReference>
<dbReference type="InterPro" id="IPR027417">
    <property type="entry name" value="P-loop_NTPase"/>
</dbReference>
<keyword evidence="7" id="KW-1185">Reference proteome</keyword>
<evidence type="ECO:0000256" key="3">
    <source>
        <dbReference type="ARBA" id="ARBA00022806"/>
    </source>
</evidence>
<evidence type="ECO:0000313" key="6">
    <source>
        <dbReference type="EMBL" id="MBZ4037895.1"/>
    </source>
</evidence>
<dbReference type="RefSeq" id="WP_223711659.1">
    <property type="nucleotide sequence ID" value="NZ_JAINUY010000089.1"/>
</dbReference>
<keyword evidence="2" id="KW-0378">Hydrolase</keyword>
<proteinExistence type="predicted"/>
<keyword evidence="3" id="KW-0347">Helicase</keyword>
<reference evidence="6 7" key="1">
    <citation type="journal article" date="2023" name="Antonie Van Leeuwenhoek">
        <title>Flavobacterium potami sp. nov., a multi-metal resistance genes harbouring bacterium isolated from shallow river silt.</title>
        <authorList>
            <person name="Li S."/>
            <person name="Mao S."/>
            <person name="Mu W."/>
            <person name="Guo B."/>
            <person name="Li C."/>
            <person name="Zhu Q."/>
            <person name="Hou X."/>
            <person name="Zhao Y."/>
            <person name="Wei S."/>
            <person name="Liu H."/>
            <person name="Liu A."/>
        </authorList>
    </citation>
    <scope>NUCLEOTIDE SEQUENCE [LARGE SCALE GENOMIC DNA]</scope>
    <source>
        <strain evidence="6 7">17A</strain>
    </source>
</reference>
<feature type="non-terminal residue" evidence="6">
    <location>
        <position position="93"/>
    </location>
</feature>
<dbReference type="Pfam" id="PF00580">
    <property type="entry name" value="UvrD-helicase"/>
    <property type="match status" value="1"/>
</dbReference>
<name>A0A9X1HEW9_9FLAO</name>
<evidence type="ECO:0000256" key="2">
    <source>
        <dbReference type="ARBA" id="ARBA00022801"/>
    </source>
</evidence>
<sequence>VGKQKKALAGAQKTSTLQYKELLNELLKNEGIMRYQDAYSYAKSAINYLPEAYTDLFSSRFQYVFIDEYQDCDDVQRQAIDSIFNSLKCAVIK</sequence>
<dbReference type="GO" id="GO:0016787">
    <property type="term" value="F:hydrolase activity"/>
    <property type="evidence" value="ECO:0007669"/>
    <property type="project" value="UniProtKB-KW"/>
</dbReference>
<dbReference type="Gene3D" id="3.40.50.300">
    <property type="entry name" value="P-loop containing nucleotide triphosphate hydrolases"/>
    <property type="match status" value="1"/>
</dbReference>
<gene>
    <name evidence="6" type="ORF">K6T82_24330</name>
</gene>
<dbReference type="Proteomes" id="UP001139366">
    <property type="component" value="Unassembled WGS sequence"/>
</dbReference>
<dbReference type="GO" id="GO:0005524">
    <property type="term" value="F:ATP binding"/>
    <property type="evidence" value="ECO:0007669"/>
    <property type="project" value="UniProtKB-KW"/>
</dbReference>
<keyword evidence="4" id="KW-0067">ATP-binding</keyword>
<organism evidence="6 7">
    <name type="scientific">Flavobacterium potami</name>
    <dbReference type="NCBI Taxonomy" id="2872310"/>
    <lineage>
        <taxon>Bacteria</taxon>
        <taxon>Pseudomonadati</taxon>
        <taxon>Bacteroidota</taxon>
        <taxon>Flavobacteriia</taxon>
        <taxon>Flavobacteriales</taxon>
        <taxon>Flavobacteriaceae</taxon>
        <taxon>Flavobacterium</taxon>
    </lineage>
</organism>
<feature type="non-terminal residue" evidence="6">
    <location>
        <position position="1"/>
    </location>
</feature>
<protein>
    <submittedName>
        <fullName evidence="6">UvrD-helicase domain-containing protein</fullName>
    </submittedName>
</protein>
<accession>A0A9X1HEW9</accession>